<proteinExistence type="predicted"/>
<evidence type="ECO:0000313" key="4">
    <source>
        <dbReference type="Proteomes" id="UP000318538"/>
    </source>
</evidence>
<gene>
    <name evidence="3" type="ORF">K227x_31040</name>
</gene>
<feature type="compositionally biased region" description="Basic and acidic residues" evidence="1">
    <location>
        <begin position="197"/>
        <end position="209"/>
    </location>
</feature>
<dbReference type="AlphaFoldDB" id="A0A517NC61"/>
<feature type="region of interest" description="Disordered" evidence="1">
    <location>
        <begin position="737"/>
        <end position="782"/>
    </location>
</feature>
<dbReference type="Gene3D" id="2.60.40.740">
    <property type="match status" value="1"/>
</dbReference>
<name>A0A517NC61_9BACT</name>
<protein>
    <recommendedName>
        <fullName evidence="2">DUF4347 domain-containing protein</fullName>
    </recommendedName>
</protein>
<dbReference type="InterPro" id="IPR025592">
    <property type="entry name" value="DUF4347"/>
</dbReference>
<sequence>MKMTTSDRSRPVRLWQPVDDRATVSGEPIEMNSDGPATRLPATRRELVIVDRSAADYEKLVEDVMSQADEDRVLTVVLLDADRDGVEQVSRILATRSELSALHIVSHSEQGALRLGNLWANPQTMMTNAGPICLWGNALGQTGQIILYGCDLDQSSEGRDLIADLSALTGADIVVGDQATITSHRRGDRRRPIANGAERELDNGADRDSNNVAERPSVLGIRRPEIQDVVMLAKPARAETDADADADNETGTTDPVPDSETFTFDATSVSTGSSTTYCPLIVLMLPANGGEGTSVANVLDRSDVSSVGMHLSISQLIVADQSGGDPATDTIDHPFLRDASGAPLKVPGIAGESCVGTEAALDFAVCGQFQLTGPMTESPIASDNIVRKSEHNFDIAPLDVGTSADPTIQPPNDRPECEVAQGLTATPMDHTITEQADRWHVRKRVVDTEYVESGRRRRDSVVGDLVNYHITVDVPNNGASNLQLTDVLPAGLSYVGATIETSPGLRTSIGSFDDVLNNASITGAAVPWINDGRKISFNFGDVHNRSRNRSTTEQIRVNVTTVIVKITKQPDDDNQANRVQVPSAAVAPQTTTMTTTKTTTPDTMVRNPNQVDIIESSAARGLPTRPITVLETHVNSSFASPWDSDSTSAVAEDTLAIWNPLDFGSTVDQVTNIDRFASAGTIESVTSSDICVASDQVQADSSVLVCSLVNDAGDERAIDSVHFVGLEHDDVFGIRESDIQSTTDEDRVRGDASREFPRTKHSGQERDVGDLGSRSAISNHASSQPWSRIDRVIDVDDCDRRWPLNRSHDASWIDCRTLGLGRRSVCSNESG</sequence>
<evidence type="ECO:0000256" key="1">
    <source>
        <dbReference type="SAM" id="MobiDB-lite"/>
    </source>
</evidence>
<keyword evidence="4" id="KW-1185">Reference proteome</keyword>
<evidence type="ECO:0000259" key="2">
    <source>
        <dbReference type="Pfam" id="PF14252"/>
    </source>
</evidence>
<feature type="region of interest" description="Disordered" evidence="1">
    <location>
        <begin position="183"/>
        <end position="216"/>
    </location>
</feature>
<evidence type="ECO:0000313" key="3">
    <source>
        <dbReference type="EMBL" id="QDT04710.1"/>
    </source>
</evidence>
<feature type="region of interest" description="Disordered" evidence="1">
    <location>
        <begin position="236"/>
        <end position="268"/>
    </location>
</feature>
<dbReference type="KEGG" id="rlc:K227x_31040"/>
<dbReference type="NCBIfam" id="TIGR01451">
    <property type="entry name" value="B_ant_repeat"/>
    <property type="match status" value="1"/>
</dbReference>
<accession>A0A517NC61</accession>
<dbReference type="InterPro" id="IPR047589">
    <property type="entry name" value="DUF11_rpt"/>
</dbReference>
<dbReference type="Proteomes" id="UP000318538">
    <property type="component" value="Chromosome"/>
</dbReference>
<feature type="domain" description="DUF4347" evidence="2">
    <location>
        <begin position="47"/>
        <end position="187"/>
    </location>
</feature>
<dbReference type="OrthoDB" id="254354at2"/>
<organism evidence="3 4">
    <name type="scientific">Rubripirellula lacrimiformis</name>
    <dbReference type="NCBI Taxonomy" id="1930273"/>
    <lineage>
        <taxon>Bacteria</taxon>
        <taxon>Pseudomonadati</taxon>
        <taxon>Planctomycetota</taxon>
        <taxon>Planctomycetia</taxon>
        <taxon>Pirellulales</taxon>
        <taxon>Pirellulaceae</taxon>
        <taxon>Rubripirellula</taxon>
    </lineage>
</organism>
<dbReference type="Pfam" id="PF14252">
    <property type="entry name" value="DUF4347"/>
    <property type="match status" value="1"/>
</dbReference>
<reference evidence="3 4" key="1">
    <citation type="submission" date="2019-02" db="EMBL/GenBank/DDBJ databases">
        <title>Deep-cultivation of Planctomycetes and their phenomic and genomic characterization uncovers novel biology.</title>
        <authorList>
            <person name="Wiegand S."/>
            <person name="Jogler M."/>
            <person name="Boedeker C."/>
            <person name="Pinto D."/>
            <person name="Vollmers J."/>
            <person name="Rivas-Marin E."/>
            <person name="Kohn T."/>
            <person name="Peeters S.H."/>
            <person name="Heuer A."/>
            <person name="Rast P."/>
            <person name="Oberbeckmann S."/>
            <person name="Bunk B."/>
            <person name="Jeske O."/>
            <person name="Meyerdierks A."/>
            <person name="Storesund J.E."/>
            <person name="Kallscheuer N."/>
            <person name="Luecker S."/>
            <person name="Lage O.M."/>
            <person name="Pohl T."/>
            <person name="Merkel B.J."/>
            <person name="Hornburger P."/>
            <person name="Mueller R.-W."/>
            <person name="Bruemmer F."/>
            <person name="Labrenz M."/>
            <person name="Spormann A.M."/>
            <person name="Op den Camp H."/>
            <person name="Overmann J."/>
            <person name="Amann R."/>
            <person name="Jetten M.S.M."/>
            <person name="Mascher T."/>
            <person name="Medema M.H."/>
            <person name="Devos D.P."/>
            <person name="Kaster A.-K."/>
            <person name="Ovreas L."/>
            <person name="Rohde M."/>
            <person name="Galperin M.Y."/>
            <person name="Jogler C."/>
        </authorList>
    </citation>
    <scope>NUCLEOTIDE SEQUENCE [LARGE SCALE GENOMIC DNA]</scope>
    <source>
        <strain evidence="3 4">K22_7</strain>
    </source>
</reference>
<dbReference type="EMBL" id="CP036525">
    <property type="protein sequence ID" value="QDT04710.1"/>
    <property type="molecule type" value="Genomic_DNA"/>
</dbReference>
<feature type="compositionally biased region" description="Basic and acidic residues" evidence="1">
    <location>
        <begin position="737"/>
        <end position="769"/>
    </location>
</feature>